<name>A0A2X0V6T7_9GAMM</name>
<evidence type="ECO:0000313" key="1">
    <source>
        <dbReference type="EMBL" id="SPT70069.1"/>
    </source>
</evidence>
<proteinExistence type="predicted"/>
<dbReference type="RefSeq" id="WP_113744181.1">
    <property type="nucleotide sequence ID" value="NZ_UAPV01000001.1"/>
</dbReference>
<dbReference type="EMBL" id="UAPV01000001">
    <property type="protein sequence ID" value="SPT70069.1"/>
    <property type="molecule type" value="Genomic_DNA"/>
</dbReference>
<accession>A0A2X0V6T7</accession>
<dbReference type="Proteomes" id="UP000250086">
    <property type="component" value="Unassembled WGS sequence"/>
</dbReference>
<sequence length="244" mass="26393">MIELGNVQTLTDEKFFASLDGLPYINNSGVYDAVIIDAIAGARQNDPNHKVISLGLLCTDADGKKGRMNLSIDLSQTEFSHHTTNLAYLLGSVDQTGRVYIDDQVKQLPKPLPDGRTSLTIIANFIQKQIKVAVRRSSKTNQKGVPYFSVVAFFNPQGQSAIELARGQQPQKIHEAMATLQSEGNEMLTISNQTPQQAPAYGQGTAQNIYGQTAQQAPAYGQGAPNNIYGQAAAAQQQANVNPF</sequence>
<keyword evidence="2" id="KW-1185">Reference proteome</keyword>
<protein>
    <submittedName>
        <fullName evidence="1">Uncharacterized protein</fullName>
    </submittedName>
</protein>
<organism evidence="1 2">
    <name type="scientific">Anaerobiospirillum thomasii</name>
    <dbReference type="NCBI Taxonomy" id="179995"/>
    <lineage>
        <taxon>Bacteria</taxon>
        <taxon>Pseudomonadati</taxon>
        <taxon>Pseudomonadota</taxon>
        <taxon>Gammaproteobacteria</taxon>
        <taxon>Aeromonadales</taxon>
        <taxon>Succinivibrionaceae</taxon>
        <taxon>Anaerobiospirillum</taxon>
    </lineage>
</organism>
<gene>
    <name evidence="1" type="ORF">NCTC13093_01474</name>
</gene>
<dbReference type="AlphaFoldDB" id="A0A2X0V6T7"/>
<evidence type="ECO:0000313" key="2">
    <source>
        <dbReference type="Proteomes" id="UP000250086"/>
    </source>
</evidence>
<reference evidence="1 2" key="1">
    <citation type="submission" date="2018-06" db="EMBL/GenBank/DDBJ databases">
        <authorList>
            <consortium name="Pathogen Informatics"/>
            <person name="Doyle S."/>
        </authorList>
    </citation>
    <scope>NUCLEOTIDE SEQUENCE [LARGE SCALE GENOMIC DNA]</scope>
    <source>
        <strain evidence="1 2">NCTC13093</strain>
    </source>
</reference>